<sequence>MNKINVFYVIFNQPIIQSEFTLIKEYIQLYKRKNNAPFKINVKKRYLYPLKIQLLHILKNEKERSNALSFKLNNDLLLIYISILNI</sequence>
<organism evidence="1 2">
    <name type="scientific">Photobacterium angustum</name>
    <dbReference type="NCBI Taxonomy" id="661"/>
    <lineage>
        <taxon>Bacteria</taxon>
        <taxon>Pseudomonadati</taxon>
        <taxon>Pseudomonadota</taxon>
        <taxon>Gammaproteobacteria</taxon>
        <taxon>Vibrionales</taxon>
        <taxon>Vibrionaceae</taxon>
        <taxon>Photobacterium</taxon>
    </lineage>
</organism>
<proteinExistence type="predicted"/>
<accession>A0A855SCW6</accession>
<dbReference type="EMBL" id="PYOY01000003">
    <property type="protein sequence ID" value="PSX07910.1"/>
    <property type="molecule type" value="Genomic_DNA"/>
</dbReference>
<protein>
    <submittedName>
        <fullName evidence="1">Uncharacterized protein</fullName>
    </submittedName>
</protein>
<evidence type="ECO:0000313" key="1">
    <source>
        <dbReference type="EMBL" id="PSX07910.1"/>
    </source>
</evidence>
<comment type="caution">
    <text evidence="1">The sequence shown here is derived from an EMBL/GenBank/DDBJ whole genome shotgun (WGS) entry which is preliminary data.</text>
</comment>
<name>A0A855SCW6_PHOAN</name>
<evidence type="ECO:0000313" key="2">
    <source>
        <dbReference type="Proteomes" id="UP000241440"/>
    </source>
</evidence>
<gene>
    <name evidence="1" type="ORF">C0W41_07815</name>
</gene>
<reference evidence="1 2" key="1">
    <citation type="submission" date="2018-01" db="EMBL/GenBank/DDBJ databases">
        <title>Whole genome sequencing of Histamine producing bacteria.</title>
        <authorList>
            <person name="Butler K."/>
        </authorList>
    </citation>
    <scope>NUCLEOTIDE SEQUENCE [LARGE SCALE GENOMIC DNA]</scope>
    <source>
        <strain evidence="1 2">A2-1</strain>
    </source>
</reference>
<dbReference type="Proteomes" id="UP000241440">
    <property type="component" value="Unassembled WGS sequence"/>
</dbReference>
<dbReference type="AlphaFoldDB" id="A0A855SCW6"/>